<dbReference type="SUPFAM" id="SSF82704">
    <property type="entry name" value="AlbA-like"/>
    <property type="match status" value="1"/>
</dbReference>
<dbReference type="GO" id="GO:0003676">
    <property type="term" value="F:nucleic acid binding"/>
    <property type="evidence" value="ECO:0007669"/>
    <property type="project" value="InterPro"/>
</dbReference>
<dbReference type="PANTHER" id="PTHR15314">
    <property type="entry name" value="RIBONUCLEASE P PROTEIN SUBUNIT P20"/>
    <property type="match status" value="1"/>
</dbReference>
<dbReference type="GO" id="GO:0000172">
    <property type="term" value="C:ribonuclease MRP complex"/>
    <property type="evidence" value="ECO:0007669"/>
    <property type="project" value="InterPro"/>
</dbReference>
<dbReference type="Gene3D" id="3.30.110.20">
    <property type="entry name" value="Alba-like domain"/>
    <property type="match status" value="1"/>
</dbReference>
<evidence type="ECO:0000256" key="4">
    <source>
        <dbReference type="SAM" id="MobiDB-lite"/>
    </source>
</evidence>
<gene>
    <name evidence="5" type="ORF">LRAMOSA09482</name>
</gene>
<protein>
    <submittedName>
        <fullName evidence="5">Uncharacterized protein</fullName>
    </submittedName>
</protein>
<dbReference type="GO" id="GO:0001682">
    <property type="term" value="P:tRNA 5'-leader removal"/>
    <property type="evidence" value="ECO:0007669"/>
    <property type="project" value="InterPro"/>
</dbReference>
<feature type="region of interest" description="Disordered" evidence="4">
    <location>
        <begin position="1"/>
        <end position="25"/>
    </location>
</feature>
<keyword evidence="2" id="KW-0819">tRNA processing</keyword>
<dbReference type="Pfam" id="PF12328">
    <property type="entry name" value="Rpp20"/>
    <property type="match status" value="1"/>
</dbReference>
<reference evidence="5" key="1">
    <citation type="journal article" date="2014" name="Genome Announc.">
        <title>De novo whole-genome sequence and genome annotation of Lichtheimia ramosa.</title>
        <authorList>
            <person name="Linde J."/>
            <person name="Schwartze V."/>
            <person name="Binder U."/>
            <person name="Lass-Florl C."/>
            <person name="Voigt K."/>
            <person name="Horn F."/>
        </authorList>
    </citation>
    <scope>NUCLEOTIDE SEQUENCE</scope>
    <source>
        <strain evidence="5">JMRC FSU:6197</strain>
    </source>
</reference>
<organism evidence="5">
    <name type="scientific">Lichtheimia ramosa</name>
    <dbReference type="NCBI Taxonomy" id="688394"/>
    <lineage>
        <taxon>Eukaryota</taxon>
        <taxon>Fungi</taxon>
        <taxon>Fungi incertae sedis</taxon>
        <taxon>Mucoromycota</taxon>
        <taxon>Mucoromycotina</taxon>
        <taxon>Mucoromycetes</taxon>
        <taxon>Mucorales</taxon>
        <taxon>Lichtheimiaceae</taxon>
        <taxon>Lichtheimia</taxon>
    </lineage>
</organism>
<evidence type="ECO:0000256" key="3">
    <source>
        <dbReference type="ARBA" id="ARBA00023242"/>
    </source>
</evidence>
<proteinExistence type="predicted"/>
<dbReference type="OrthoDB" id="416729at2759"/>
<dbReference type="InterPro" id="IPR014612">
    <property type="entry name" value="Pop7/Rpp20"/>
</dbReference>
<comment type="subcellular location">
    <subcellularLocation>
        <location evidence="1">Nucleus</location>
        <location evidence="1">Nucleolus</location>
    </subcellularLocation>
</comment>
<dbReference type="InterPro" id="IPR036882">
    <property type="entry name" value="Alba-like_dom_sf"/>
</dbReference>
<sequence length="147" mass="16496">MIEKRAPIQNGSIRKRTPQRPASVPSDIYISSKSIPAVVIKRVRQLMVNERYHKVTLHGLGASVVRTISLAQRVQSALHHQVELRPTTTSVTLVDDIIPDDMDKDLDSQTRQSSAIHIDLIAKPGLETLQRRVPPITSKPSRKLRTK</sequence>
<dbReference type="GO" id="GO:0005655">
    <property type="term" value="C:nucleolar ribonuclease P complex"/>
    <property type="evidence" value="ECO:0007669"/>
    <property type="project" value="InterPro"/>
</dbReference>
<dbReference type="EMBL" id="LK023322">
    <property type="protein sequence ID" value="CDS06959.1"/>
    <property type="molecule type" value="Genomic_DNA"/>
</dbReference>
<dbReference type="AlphaFoldDB" id="A0A077WIG4"/>
<evidence type="ECO:0000313" key="5">
    <source>
        <dbReference type="EMBL" id="CDS06959.1"/>
    </source>
</evidence>
<evidence type="ECO:0000256" key="1">
    <source>
        <dbReference type="ARBA" id="ARBA00004604"/>
    </source>
</evidence>
<name>A0A077WIG4_9FUNG</name>
<keyword evidence="3" id="KW-0539">Nucleus</keyword>
<evidence type="ECO:0000256" key="2">
    <source>
        <dbReference type="ARBA" id="ARBA00022694"/>
    </source>
</evidence>
<dbReference type="PANTHER" id="PTHR15314:SF1">
    <property type="entry name" value="RIBONUCLEASE P PROTEIN SUBUNIT P20"/>
    <property type="match status" value="1"/>
</dbReference>
<accession>A0A077WIG4</accession>